<dbReference type="Gene3D" id="1.10.1660.10">
    <property type="match status" value="1"/>
</dbReference>
<dbReference type="KEGG" id="mmyr:MXMO3_02919"/>
<reference evidence="3 4" key="1">
    <citation type="submission" date="2017-05" db="EMBL/GenBank/DDBJ databases">
        <title>Genome Analysis of Maritalea myrionectae HL2708#5.</title>
        <authorList>
            <consortium name="Cotde Inc.-PKNU"/>
            <person name="Jang D."/>
            <person name="Oh H.-M."/>
        </authorList>
    </citation>
    <scope>NUCLEOTIDE SEQUENCE [LARGE SCALE GENOMIC DNA]</scope>
    <source>
        <strain evidence="3 4">HL2708#5</strain>
    </source>
</reference>
<dbReference type="GO" id="GO:0003677">
    <property type="term" value="F:DNA binding"/>
    <property type="evidence" value="ECO:0007669"/>
    <property type="project" value="UniProtKB-KW"/>
</dbReference>
<dbReference type="EMBL" id="CP021330">
    <property type="protein sequence ID" value="AVX05427.1"/>
    <property type="molecule type" value="Genomic_DNA"/>
</dbReference>
<dbReference type="CDD" id="cd04776">
    <property type="entry name" value="HTH_GnyR"/>
    <property type="match status" value="1"/>
</dbReference>
<dbReference type="InterPro" id="IPR009061">
    <property type="entry name" value="DNA-bd_dom_put_sf"/>
</dbReference>
<dbReference type="PANTHER" id="PTHR30204">
    <property type="entry name" value="REDOX-CYCLING DRUG-SENSING TRANSCRIPTIONAL ACTIVATOR SOXR"/>
    <property type="match status" value="1"/>
</dbReference>
<dbReference type="Pfam" id="PF13411">
    <property type="entry name" value="MerR_1"/>
    <property type="match status" value="1"/>
</dbReference>
<dbReference type="Proteomes" id="UP000258927">
    <property type="component" value="Chromosome"/>
</dbReference>
<evidence type="ECO:0000259" key="2">
    <source>
        <dbReference type="PROSITE" id="PS50937"/>
    </source>
</evidence>
<dbReference type="STRING" id="1122213.GCA_000423365_00561"/>
<evidence type="ECO:0000313" key="3">
    <source>
        <dbReference type="EMBL" id="AVX05427.1"/>
    </source>
</evidence>
<sequence>MSTTSREEHSNTQNLAGYVYTIGDLADFFGITHRALRFYEDKGMLKPKRMGQKRLYSKKDRTKLRLILNGKQIGMTIREIQDFLESYELRDGNERQMREALTKIRSQRLLLKQRRESIEMSLAELERVEQIIAGMVDAGLSDD</sequence>
<dbReference type="SUPFAM" id="SSF46955">
    <property type="entry name" value="Putative DNA-binding domain"/>
    <property type="match status" value="1"/>
</dbReference>
<dbReference type="PROSITE" id="PS50937">
    <property type="entry name" value="HTH_MERR_2"/>
    <property type="match status" value="1"/>
</dbReference>
<protein>
    <recommendedName>
        <fullName evidence="2">HTH merR-type domain-containing protein</fullName>
    </recommendedName>
</protein>
<dbReference type="PANTHER" id="PTHR30204:SF58">
    <property type="entry name" value="HTH-TYPE TRANSCRIPTIONAL REGULATOR YFMP"/>
    <property type="match status" value="1"/>
</dbReference>
<dbReference type="InterPro" id="IPR047057">
    <property type="entry name" value="MerR_fam"/>
</dbReference>
<dbReference type="InterPro" id="IPR000551">
    <property type="entry name" value="MerR-type_HTH_dom"/>
</dbReference>
<evidence type="ECO:0000313" key="4">
    <source>
        <dbReference type="Proteomes" id="UP000258927"/>
    </source>
</evidence>
<dbReference type="GO" id="GO:0003700">
    <property type="term" value="F:DNA-binding transcription factor activity"/>
    <property type="evidence" value="ECO:0007669"/>
    <property type="project" value="InterPro"/>
</dbReference>
<feature type="domain" description="HTH merR-type" evidence="2">
    <location>
        <begin position="19"/>
        <end position="86"/>
    </location>
</feature>
<name>A0A2R4MH79_9HYPH</name>
<organism evidence="3 4">
    <name type="scientific">Maritalea myrionectae</name>
    <dbReference type="NCBI Taxonomy" id="454601"/>
    <lineage>
        <taxon>Bacteria</taxon>
        <taxon>Pseudomonadati</taxon>
        <taxon>Pseudomonadota</taxon>
        <taxon>Alphaproteobacteria</taxon>
        <taxon>Hyphomicrobiales</taxon>
        <taxon>Devosiaceae</taxon>
        <taxon>Maritalea</taxon>
    </lineage>
</organism>
<evidence type="ECO:0000256" key="1">
    <source>
        <dbReference type="ARBA" id="ARBA00023125"/>
    </source>
</evidence>
<keyword evidence="4" id="KW-1185">Reference proteome</keyword>
<dbReference type="AlphaFoldDB" id="A0A2R4MH79"/>
<accession>A0A2R4MH79</accession>
<proteinExistence type="predicted"/>
<gene>
    <name evidence="3" type="ORF">MXMO3_02919</name>
</gene>
<keyword evidence="1" id="KW-0238">DNA-binding</keyword>
<dbReference type="RefSeq" id="WP_036220877.1">
    <property type="nucleotide sequence ID" value="NZ_CP021330.1"/>
</dbReference>
<dbReference type="SMART" id="SM00422">
    <property type="entry name" value="HTH_MERR"/>
    <property type="match status" value="1"/>
</dbReference>